<dbReference type="RefSeq" id="WP_133795234.1">
    <property type="nucleotide sequence ID" value="NZ_SOCA01000003.1"/>
</dbReference>
<name>A0A4R7RYN6_9BACT</name>
<accession>A0A4R7RYN6</accession>
<organism evidence="2 3">
    <name type="scientific">Prosthecobacter fusiformis</name>
    <dbReference type="NCBI Taxonomy" id="48464"/>
    <lineage>
        <taxon>Bacteria</taxon>
        <taxon>Pseudomonadati</taxon>
        <taxon>Verrucomicrobiota</taxon>
        <taxon>Verrucomicrobiia</taxon>
        <taxon>Verrucomicrobiales</taxon>
        <taxon>Verrucomicrobiaceae</taxon>
        <taxon>Prosthecobacter</taxon>
    </lineage>
</organism>
<keyword evidence="3" id="KW-1185">Reference proteome</keyword>
<dbReference type="InterPro" id="IPR014457">
    <property type="entry name" value="UCP010260"/>
</dbReference>
<dbReference type="Pfam" id="PF09348">
    <property type="entry name" value="DUF1990"/>
    <property type="match status" value="1"/>
</dbReference>
<protein>
    <submittedName>
        <fullName evidence="2">Uncharacterized protein (UPF0548 family)</fullName>
    </submittedName>
</protein>
<evidence type="ECO:0000259" key="1">
    <source>
        <dbReference type="Pfam" id="PF09348"/>
    </source>
</evidence>
<gene>
    <name evidence="2" type="ORF">EI77_02158</name>
</gene>
<dbReference type="OrthoDB" id="120660at2"/>
<dbReference type="InterPro" id="IPR018960">
    <property type="entry name" value="DUF1990"/>
</dbReference>
<comment type="caution">
    <text evidence="2">The sequence shown here is derived from an EMBL/GenBank/DDBJ whole genome shotgun (WGS) entry which is preliminary data.</text>
</comment>
<dbReference type="PANTHER" id="PTHR34202:SF1">
    <property type="entry name" value="UPF0548 PROTEIN"/>
    <property type="match status" value="1"/>
</dbReference>
<evidence type="ECO:0000313" key="2">
    <source>
        <dbReference type="EMBL" id="TDU71040.1"/>
    </source>
</evidence>
<dbReference type="PANTHER" id="PTHR34202">
    <property type="entry name" value="UPF0548 PROTEIN"/>
    <property type="match status" value="1"/>
</dbReference>
<reference evidence="2 3" key="1">
    <citation type="submission" date="2019-03" db="EMBL/GenBank/DDBJ databases">
        <title>Genomic Encyclopedia of Archaeal and Bacterial Type Strains, Phase II (KMG-II): from individual species to whole genera.</title>
        <authorList>
            <person name="Goeker M."/>
        </authorList>
    </citation>
    <scope>NUCLEOTIDE SEQUENCE [LARGE SCALE GENOMIC DNA]</scope>
    <source>
        <strain evidence="2 3">ATCC 25309</strain>
    </source>
</reference>
<proteinExistence type="predicted"/>
<evidence type="ECO:0000313" key="3">
    <source>
        <dbReference type="Proteomes" id="UP000295662"/>
    </source>
</evidence>
<dbReference type="AlphaFoldDB" id="A0A4R7RYN6"/>
<dbReference type="Proteomes" id="UP000295662">
    <property type="component" value="Unassembled WGS sequence"/>
</dbReference>
<feature type="domain" description="DUF1990" evidence="1">
    <location>
        <begin position="34"/>
        <end position="177"/>
    </location>
</feature>
<dbReference type="PIRSF" id="PIRSF010260">
    <property type="entry name" value="UCP010260"/>
    <property type="match status" value="1"/>
</dbReference>
<sequence>MISLKPPSSSQVMECVRACQDAPLSYAHRQGVEQPPVEGFIEEEHRVCLGVGTTIYHRARRALDAWKMFPAWTVVYPFQSAQQPGQVVAMVVRICGMSWINPCRILSRCDDETHHGFVYGTLPEHAECGEERFRVEKRPDGSVWYEIRAFSRPHHWLAWIGFPLARWWQLRFVRDSQEAMKKAVSS</sequence>
<dbReference type="EMBL" id="SOCA01000003">
    <property type="protein sequence ID" value="TDU71040.1"/>
    <property type="molecule type" value="Genomic_DNA"/>
</dbReference>